<protein>
    <submittedName>
        <fullName evidence="1">Phage virion morphogenesis protein</fullName>
    </submittedName>
</protein>
<dbReference type="RefSeq" id="WP_380045040.1">
    <property type="nucleotide sequence ID" value="NZ_JBHSOH010000001.1"/>
</dbReference>
<name>A0ABW1DGA4_9DEIO</name>
<organism evidence="1 2">
    <name type="scientific">Deinococcus petrolearius</name>
    <dbReference type="NCBI Taxonomy" id="1751295"/>
    <lineage>
        <taxon>Bacteria</taxon>
        <taxon>Thermotogati</taxon>
        <taxon>Deinococcota</taxon>
        <taxon>Deinococci</taxon>
        <taxon>Deinococcales</taxon>
        <taxon>Deinococcaceae</taxon>
        <taxon>Deinococcus</taxon>
    </lineage>
</organism>
<gene>
    <name evidence="1" type="ORF">ACFPQ6_00285</name>
</gene>
<keyword evidence="2" id="KW-1185">Reference proteome</keyword>
<reference evidence="2" key="1">
    <citation type="journal article" date="2019" name="Int. J. Syst. Evol. Microbiol.">
        <title>The Global Catalogue of Microorganisms (GCM) 10K type strain sequencing project: providing services to taxonomists for standard genome sequencing and annotation.</title>
        <authorList>
            <consortium name="The Broad Institute Genomics Platform"/>
            <consortium name="The Broad Institute Genome Sequencing Center for Infectious Disease"/>
            <person name="Wu L."/>
            <person name="Ma J."/>
        </authorList>
    </citation>
    <scope>NUCLEOTIDE SEQUENCE [LARGE SCALE GENOMIC DNA]</scope>
    <source>
        <strain evidence="2">CGMCC 1.15053</strain>
    </source>
</reference>
<proteinExistence type="predicted"/>
<dbReference type="EMBL" id="JBHSOH010000001">
    <property type="protein sequence ID" value="MFC5846733.1"/>
    <property type="molecule type" value="Genomic_DNA"/>
</dbReference>
<evidence type="ECO:0000313" key="1">
    <source>
        <dbReference type="EMBL" id="MFC5846733.1"/>
    </source>
</evidence>
<dbReference type="InterPro" id="IPR006522">
    <property type="entry name" value="Phage_virion_morphogenesis"/>
</dbReference>
<dbReference type="Pfam" id="PF05069">
    <property type="entry name" value="Phage_tail_S"/>
    <property type="match status" value="1"/>
</dbReference>
<comment type="caution">
    <text evidence="1">The sequence shown here is derived from an EMBL/GenBank/DDBJ whole genome shotgun (WGS) entry which is preliminary data.</text>
</comment>
<sequence>MSLLWQLKRQLRDLENPRTLHDLHNIAGRATHEYVMDGFAREQDPYGRPWAPTKRQNPILQDTLALRDGIRWKADSRGVVIQTTGRANAYAAFHQHGTRASGRGGRGAGLPARRFLPEPGELPPQLAARLQNDFRAHLRQRYGAS</sequence>
<dbReference type="Proteomes" id="UP001595979">
    <property type="component" value="Unassembled WGS sequence"/>
</dbReference>
<evidence type="ECO:0000313" key="2">
    <source>
        <dbReference type="Proteomes" id="UP001595979"/>
    </source>
</evidence>
<accession>A0ABW1DGA4</accession>